<dbReference type="PANTHER" id="PTHR46087">
    <property type="entry name" value="PUTATIVE, EXPRESSED-RELATED"/>
    <property type="match status" value="1"/>
</dbReference>
<dbReference type="InterPro" id="IPR035896">
    <property type="entry name" value="AN1-like_Znf"/>
</dbReference>
<organism evidence="10 11">
    <name type="scientific">Sesamum angolense</name>
    <dbReference type="NCBI Taxonomy" id="2727404"/>
    <lineage>
        <taxon>Eukaryota</taxon>
        <taxon>Viridiplantae</taxon>
        <taxon>Streptophyta</taxon>
        <taxon>Embryophyta</taxon>
        <taxon>Tracheophyta</taxon>
        <taxon>Spermatophyta</taxon>
        <taxon>Magnoliopsida</taxon>
        <taxon>eudicotyledons</taxon>
        <taxon>Gunneridae</taxon>
        <taxon>Pentapetalae</taxon>
        <taxon>asterids</taxon>
        <taxon>lamiids</taxon>
        <taxon>Lamiales</taxon>
        <taxon>Pedaliaceae</taxon>
        <taxon>Sesamum</taxon>
    </lineage>
</organism>
<sequence>MGTPAFPNLGKHCSVEDCRQIDFLPFTCDCCRLVFCLEHRSYSRHRCPKANENDVTVVICPLCAKGVRLLPEEDPNITWESHVNTECDPSNYEKATKKKKCPVPRCREMLTFSNTIKCRDCSIDHCLKHRFGPDHNCPGPKKPEASFQFMGFRSKSVKDQPKQAASTSSSNWTSGFLKLASSFRATAEAGISRLSSEFNQEPSTNRTMQCSRGSTSNRGSASGQVEACPHCKLRFSTVGALVDHVEKVHEQNGVMKVTLDICPKCSKGFRDPVALVEHVEKDHGGASKGWYWHYRSALILPAFLSLPLQPFSRISCFSKIKKGKKAFEFRSLCFFCPALRSRSRQPVKRYKKLIADIFPRSQEEEPNDRKIGKLCEYAAKNPLRIPKIATSLEQRCYKELRNENFWSVKIVMCIYRKMLSSCKEQMPLFANSVMTIIQTLLDQANQDEMLIIGCESLFDFVNNQNDATYMFNLEGFITKLCQLAQEVGEDERAQHLRAAGLQALSAMVWFMGENSHISVEFDNIVSVVLENYGGQRNKTEGLVSPSADLAIKVPSWRMIVNDKGQLNVAAEDSKNPCFWSRVCLHNMAKLGKEATTMRRVLESLFRYFDNGNLWPAKDGIAFPVLKDMQLLMDDSGQNTHFLLSILVKHLDHKNVLKQPDMQLDIVQVVTALARLAKIHPSVAIVSAVSDVMRHLRKGIHCSLDDANLGEDLIKWNRKYHEAVDECLVELSSKVGDAGMILDVMATMLENIPSITVIARTTISTVYRTAQIIASLPKLSYQNKAFPEALFHQLLPAMLHPDHETRIGAHQIFSVVLVPSSVSPYVASTVSDSNKNAGVPRTLSRSVSVFSSSAALFDKLKNQRNNSKGHLYELNKERVPSDPEQRQNASGVLDQMKPSHSRAYSFRGLPEPEAESVTKSSKEDIVPLRLSSHQICLLLSSIWAQSMSPANMPENYVAIAHTYSLVLLFSRAKNSYRDVLIRSFQLAFSLRNVSLCAGGTLPPSRRRSLFVLSTSMIILSSRAYNILPLISHVKPTLTDKVVDPFLSLVEDSKFQINDSGSVHQTISYGSKDDDSSALRCLSELKLNEDQTTDTLVSVIIKNMENLSDSEESTTREQLLKEFVPDDLCSVKSPLFADSLQDGHKTDSYDNKSLDKITSIFVMDDDPISDSVEASKHNSQSSIGNPSLLSVDQLLQSVLESAHHVGRMSVSHAPDASYKETADHCEALLMGKQKKMSYLISNNQRQGNSLTSSPQNPGEEDKQMVLHEGSFNKAGNLFLDLNVPELPIRPFNGPSALCAIELQHHTNSSFKLPASSPYDNFLKAAGC</sequence>
<dbReference type="SMART" id="SM00355">
    <property type="entry name" value="ZnF_C2H2"/>
    <property type="match status" value="2"/>
</dbReference>
<comment type="function">
    <text evidence="1">May be involved in environmental stress response.</text>
</comment>
<keyword evidence="11" id="KW-1185">Reference proteome</keyword>
<reference evidence="10" key="1">
    <citation type="submission" date="2020-06" db="EMBL/GenBank/DDBJ databases">
        <authorList>
            <person name="Li T."/>
            <person name="Hu X."/>
            <person name="Zhang T."/>
            <person name="Song X."/>
            <person name="Zhang H."/>
            <person name="Dai N."/>
            <person name="Sheng W."/>
            <person name="Hou X."/>
            <person name="Wei L."/>
        </authorList>
    </citation>
    <scope>NUCLEOTIDE SEQUENCE</scope>
    <source>
        <strain evidence="10">K16</strain>
        <tissue evidence="10">Leaf</tissue>
    </source>
</reference>
<evidence type="ECO:0000256" key="1">
    <source>
        <dbReference type="ARBA" id="ARBA00003732"/>
    </source>
</evidence>
<dbReference type="Gene3D" id="4.10.1110.10">
    <property type="entry name" value="AN1-like Zinc finger"/>
    <property type="match status" value="2"/>
</dbReference>
<dbReference type="PROSITE" id="PS50157">
    <property type="entry name" value="ZINC_FINGER_C2H2_2"/>
    <property type="match status" value="1"/>
</dbReference>
<dbReference type="InterPro" id="IPR000058">
    <property type="entry name" value="Znf_AN1"/>
</dbReference>
<feature type="domain" description="AN1-type" evidence="9">
    <location>
        <begin position="95"/>
        <end position="145"/>
    </location>
</feature>
<accession>A0AAE1X3Y4</accession>
<dbReference type="Pfam" id="PF01428">
    <property type="entry name" value="zf-AN1"/>
    <property type="match status" value="2"/>
</dbReference>
<comment type="caution">
    <text evidence="10">The sequence shown here is derived from an EMBL/GenBank/DDBJ whole genome shotgun (WGS) entry which is preliminary data.</text>
</comment>
<reference evidence="10" key="2">
    <citation type="journal article" date="2024" name="Plant">
        <title>Genomic evolution and insights into agronomic trait innovations of Sesamum species.</title>
        <authorList>
            <person name="Miao H."/>
            <person name="Wang L."/>
            <person name="Qu L."/>
            <person name="Liu H."/>
            <person name="Sun Y."/>
            <person name="Le M."/>
            <person name="Wang Q."/>
            <person name="Wei S."/>
            <person name="Zheng Y."/>
            <person name="Lin W."/>
            <person name="Duan Y."/>
            <person name="Cao H."/>
            <person name="Xiong S."/>
            <person name="Wang X."/>
            <person name="Wei L."/>
            <person name="Li C."/>
            <person name="Ma Q."/>
            <person name="Ju M."/>
            <person name="Zhao R."/>
            <person name="Li G."/>
            <person name="Mu C."/>
            <person name="Tian Q."/>
            <person name="Mei H."/>
            <person name="Zhang T."/>
            <person name="Gao T."/>
            <person name="Zhang H."/>
        </authorList>
    </citation>
    <scope>NUCLEOTIDE SEQUENCE</scope>
    <source>
        <strain evidence="10">K16</strain>
    </source>
</reference>
<feature type="domain" description="AN1-type" evidence="9">
    <location>
        <begin position="7"/>
        <end position="55"/>
    </location>
</feature>
<dbReference type="InterPro" id="IPR013087">
    <property type="entry name" value="Znf_C2H2_type"/>
</dbReference>
<dbReference type="PROSITE" id="PS00028">
    <property type="entry name" value="ZINC_FINGER_C2H2_1"/>
    <property type="match status" value="2"/>
</dbReference>
<evidence type="ECO:0000256" key="2">
    <source>
        <dbReference type="ARBA" id="ARBA00022723"/>
    </source>
</evidence>
<protein>
    <submittedName>
        <fullName evidence="10">Protein SEMI-ROLLED LEAF 2</fullName>
    </submittedName>
</protein>
<dbReference type="EMBL" id="JACGWL010000004">
    <property type="protein sequence ID" value="KAK4404873.1"/>
    <property type="molecule type" value="Genomic_DNA"/>
</dbReference>
<dbReference type="SUPFAM" id="SSF118310">
    <property type="entry name" value="AN1-like Zinc finger"/>
    <property type="match status" value="2"/>
</dbReference>
<keyword evidence="3" id="KW-0677">Repeat</keyword>
<dbReference type="PANTHER" id="PTHR46087:SF9">
    <property type="entry name" value="ARM REPEAT SUPERFAMILY PROTEIN"/>
    <property type="match status" value="1"/>
</dbReference>
<dbReference type="SUPFAM" id="SSF48371">
    <property type="entry name" value="ARM repeat"/>
    <property type="match status" value="1"/>
</dbReference>
<dbReference type="GO" id="GO:0008270">
    <property type="term" value="F:zinc ion binding"/>
    <property type="evidence" value="ECO:0007669"/>
    <property type="project" value="UniProtKB-KW"/>
</dbReference>
<name>A0AAE1X3Y4_9LAMI</name>
<dbReference type="Pfam" id="PF21052">
    <property type="entry name" value="EFR3_ARM"/>
    <property type="match status" value="1"/>
</dbReference>
<evidence type="ECO:0000259" key="9">
    <source>
        <dbReference type="PROSITE" id="PS51039"/>
    </source>
</evidence>
<evidence type="ECO:0000256" key="6">
    <source>
        <dbReference type="PROSITE-ProRule" id="PRU00042"/>
    </source>
</evidence>
<gene>
    <name evidence="10" type="ORF">Sango_0855900</name>
</gene>
<evidence type="ECO:0000256" key="3">
    <source>
        <dbReference type="ARBA" id="ARBA00022737"/>
    </source>
</evidence>
<evidence type="ECO:0000313" key="10">
    <source>
        <dbReference type="EMBL" id="KAK4404873.1"/>
    </source>
</evidence>
<dbReference type="InterPro" id="IPR055296">
    <property type="entry name" value="SRL2-like"/>
</dbReference>
<keyword evidence="5" id="KW-0862">Zinc</keyword>
<feature type="domain" description="C2H2-type" evidence="8">
    <location>
        <begin position="260"/>
        <end position="288"/>
    </location>
</feature>
<proteinExistence type="predicted"/>
<dbReference type="Gene3D" id="3.30.160.60">
    <property type="entry name" value="Classic Zinc Finger"/>
    <property type="match status" value="1"/>
</dbReference>
<keyword evidence="2" id="KW-0479">Metal-binding</keyword>
<dbReference type="InterPro" id="IPR049152">
    <property type="entry name" value="EFR3-like_ARM"/>
</dbReference>
<dbReference type="SMART" id="SM00154">
    <property type="entry name" value="ZnF_AN1"/>
    <property type="match status" value="2"/>
</dbReference>
<dbReference type="InterPro" id="IPR057357">
    <property type="entry name" value="Znf-C2H2_ZFAND2A/B"/>
</dbReference>
<dbReference type="Pfam" id="PF25403">
    <property type="entry name" value="zf-C2H2_ZFAND2"/>
    <property type="match status" value="1"/>
</dbReference>
<evidence type="ECO:0000256" key="4">
    <source>
        <dbReference type="ARBA" id="ARBA00022771"/>
    </source>
</evidence>
<dbReference type="InterPro" id="IPR016024">
    <property type="entry name" value="ARM-type_fold"/>
</dbReference>
<dbReference type="FunFam" id="4.10.1110.10:FF:000010">
    <property type="entry name" value="Zinc finger AN1 domain-containing stress-associated protein 12"/>
    <property type="match status" value="1"/>
</dbReference>
<evidence type="ECO:0000256" key="7">
    <source>
        <dbReference type="SAM" id="MobiDB-lite"/>
    </source>
</evidence>
<feature type="region of interest" description="Disordered" evidence="7">
    <location>
        <begin position="202"/>
        <end position="221"/>
    </location>
</feature>
<keyword evidence="4 6" id="KW-0863">Zinc-finger</keyword>
<evidence type="ECO:0000259" key="8">
    <source>
        <dbReference type="PROSITE" id="PS50157"/>
    </source>
</evidence>
<evidence type="ECO:0000313" key="11">
    <source>
        <dbReference type="Proteomes" id="UP001289374"/>
    </source>
</evidence>
<dbReference type="Proteomes" id="UP001289374">
    <property type="component" value="Unassembled WGS sequence"/>
</dbReference>
<evidence type="ECO:0000256" key="5">
    <source>
        <dbReference type="ARBA" id="ARBA00022833"/>
    </source>
</evidence>
<dbReference type="PROSITE" id="PS51039">
    <property type="entry name" value="ZF_AN1"/>
    <property type="match status" value="2"/>
</dbReference>